<gene>
    <name evidence="1" type="ORF">G9X64_03925</name>
</gene>
<name>A0A7Y3S266_9HYPH</name>
<accession>A0A7Y3S266</accession>
<dbReference type="AlphaFoldDB" id="A0A7Y3S266"/>
<dbReference type="RefSeq" id="WP_171375973.1">
    <property type="nucleotide sequence ID" value="NZ_JABFCN010000004.1"/>
</dbReference>
<dbReference type="Proteomes" id="UP000519972">
    <property type="component" value="Unassembled WGS sequence"/>
</dbReference>
<evidence type="ECO:0000313" key="1">
    <source>
        <dbReference type="EMBL" id="NNU35658.1"/>
    </source>
</evidence>
<comment type="caution">
    <text evidence="1">The sequence shown here is derived from an EMBL/GenBank/DDBJ whole genome shotgun (WGS) entry which is preliminary data.</text>
</comment>
<sequence length="340" mass="39290">MTVSVDVLRDRLNQVEERFEAYAAQAKSNGGSLRRHEFWRQEYLSFPYLIGAPDERVAQRFRDVFINAMELTGIGQIGLLPVGSSNGFMVTYTHLLEEYATRIGIPTDVIGEARKPLLAYFENGEPIGVRMFAGFSAPTSSFVVKYGRREFLEPMLRTGHLRICPASYYNDGSHNAAIKDDEIHRTFYIPTFRERLKGIHHIDFQGHRVVFGDDDIVMPIIAPDYFLFSLCDHIYYRMPTDFGSDAALVIRNPDFFAQRIISSFLARWADWEPDYGPVTYFDPYRDYTKVKVHEMSKHFGYSYQREVRIVLRATRRPRSALQPEFLDIGPMTEYAELISA</sequence>
<evidence type="ECO:0000313" key="2">
    <source>
        <dbReference type="Proteomes" id="UP000519972"/>
    </source>
</evidence>
<organism evidence="1 2">
    <name type="scientific">Rhizobium sophorae</name>
    <dbReference type="NCBI Taxonomy" id="1535242"/>
    <lineage>
        <taxon>Bacteria</taxon>
        <taxon>Pseudomonadati</taxon>
        <taxon>Pseudomonadota</taxon>
        <taxon>Alphaproteobacteria</taxon>
        <taxon>Hyphomicrobiales</taxon>
        <taxon>Rhizobiaceae</taxon>
        <taxon>Rhizobium/Agrobacterium group</taxon>
        <taxon>Rhizobium</taxon>
    </lineage>
</organism>
<dbReference type="EMBL" id="JABFCN010000004">
    <property type="protein sequence ID" value="NNU35658.1"/>
    <property type="molecule type" value="Genomic_DNA"/>
</dbReference>
<protein>
    <submittedName>
        <fullName evidence="1">Uncharacterized protein</fullName>
    </submittedName>
</protein>
<proteinExistence type="predicted"/>
<keyword evidence="2" id="KW-1185">Reference proteome</keyword>
<reference evidence="1 2" key="1">
    <citation type="submission" date="2020-02" db="EMBL/GenBank/DDBJ databases">
        <authorList>
            <person name="Sun Q."/>
        </authorList>
    </citation>
    <scope>NUCLEOTIDE SEQUENCE [LARGE SCALE GENOMIC DNA]</scope>
    <source>
        <strain evidence="1 2">CCBAU 03386</strain>
    </source>
</reference>